<comment type="caution">
    <text evidence="1">The sequence shown here is derived from an EMBL/GenBank/DDBJ whole genome shotgun (WGS) entry which is preliminary data.</text>
</comment>
<dbReference type="Proteomes" id="UP001500359">
    <property type="component" value="Unassembled WGS sequence"/>
</dbReference>
<reference evidence="2" key="1">
    <citation type="journal article" date="2019" name="Int. J. Syst. Evol. Microbiol.">
        <title>The Global Catalogue of Microorganisms (GCM) 10K type strain sequencing project: providing services to taxonomists for standard genome sequencing and annotation.</title>
        <authorList>
            <consortium name="The Broad Institute Genomics Platform"/>
            <consortium name="The Broad Institute Genome Sequencing Center for Infectious Disease"/>
            <person name="Wu L."/>
            <person name="Ma J."/>
        </authorList>
    </citation>
    <scope>NUCLEOTIDE SEQUENCE [LARGE SCALE GENOMIC DNA]</scope>
    <source>
        <strain evidence="2">JCM 15896</strain>
    </source>
</reference>
<sequence length="60" mass="6898">MSKGKKKVKYRKKVGYGAKQVHRFINRLYFTTLSIQKGPSLNTNDCGLKDKNLCLMLAYT</sequence>
<evidence type="ECO:0000313" key="1">
    <source>
        <dbReference type="EMBL" id="GAA0854819.1"/>
    </source>
</evidence>
<proteinExistence type="predicted"/>
<organism evidence="1 2">
    <name type="scientific">Aliiglaciecola litoralis</name>
    <dbReference type="NCBI Taxonomy" id="582857"/>
    <lineage>
        <taxon>Bacteria</taxon>
        <taxon>Pseudomonadati</taxon>
        <taxon>Pseudomonadota</taxon>
        <taxon>Gammaproteobacteria</taxon>
        <taxon>Alteromonadales</taxon>
        <taxon>Alteromonadaceae</taxon>
        <taxon>Aliiglaciecola</taxon>
    </lineage>
</organism>
<protein>
    <submittedName>
        <fullName evidence="1">Uncharacterized protein</fullName>
    </submittedName>
</protein>
<evidence type="ECO:0000313" key="2">
    <source>
        <dbReference type="Proteomes" id="UP001500359"/>
    </source>
</evidence>
<dbReference type="EMBL" id="BAAAFD010000002">
    <property type="protein sequence ID" value="GAA0854819.1"/>
    <property type="molecule type" value="Genomic_DNA"/>
</dbReference>
<accession>A0ABP3WPZ1</accession>
<gene>
    <name evidence="1" type="ORF">GCM10009114_12000</name>
</gene>
<keyword evidence="2" id="KW-1185">Reference proteome</keyword>
<name>A0ABP3WPZ1_9ALTE</name>